<dbReference type="InterPro" id="IPR036390">
    <property type="entry name" value="WH_DNA-bd_sf"/>
</dbReference>
<keyword evidence="2" id="KW-0238">DNA-binding</keyword>
<sequence>MPTPLSHRASFLLSQLGHYVAQQFTERLATRDLEPAHFGVLSHLATADGRSQQELAQLLDVHRNAMVGLIDQLEQRGLVRRQPHPDDRRAHAIHLTPAAHRAIDAGEREADALEAEMLTHLDATERKTLVELLSRVSSDAGLPPGIHPGLQRRRRSGARMQGRAR</sequence>
<dbReference type="RefSeq" id="WP_345495676.1">
    <property type="nucleotide sequence ID" value="NZ_BAABJM010000002.1"/>
</dbReference>
<dbReference type="Proteomes" id="UP001500603">
    <property type="component" value="Unassembled WGS sequence"/>
</dbReference>
<evidence type="ECO:0000313" key="7">
    <source>
        <dbReference type="Proteomes" id="UP001500603"/>
    </source>
</evidence>
<proteinExistence type="predicted"/>
<evidence type="ECO:0000259" key="5">
    <source>
        <dbReference type="PROSITE" id="PS50995"/>
    </source>
</evidence>
<comment type="caution">
    <text evidence="6">The sequence shown here is derived from an EMBL/GenBank/DDBJ whole genome shotgun (WGS) entry which is preliminary data.</text>
</comment>
<name>A0ABP9KB70_9NOCA</name>
<protein>
    <recommendedName>
        <fullName evidence="5">HTH marR-type domain-containing protein</fullName>
    </recommendedName>
</protein>
<dbReference type="InterPro" id="IPR023187">
    <property type="entry name" value="Tscrpt_reg_MarR-type_CS"/>
</dbReference>
<dbReference type="SUPFAM" id="SSF46785">
    <property type="entry name" value="Winged helix' DNA-binding domain"/>
    <property type="match status" value="1"/>
</dbReference>
<feature type="compositionally biased region" description="Basic residues" evidence="4">
    <location>
        <begin position="150"/>
        <end position="165"/>
    </location>
</feature>
<evidence type="ECO:0000313" key="6">
    <source>
        <dbReference type="EMBL" id="GAA5053414.1"/>
    </source>
</evidence>
<dbReference type="InterPro" id="IPR036388">
    <property type="entry name" value="WH-like_DNA-bd_sf"/>
</dbReference>
<evidence type="ECO:0000256" key="2">
    <source>
        <dbReference type="ARBA" id="ARBA00023125"/>
    </source>
</evidence>
<evidence type="ECO:0000256" key="4">
    <source>
        <dbReference type="SAM" id="MobiDB-lite"/>
    </source>
</evidence>
<dbReference type="Gene3D" id="1.10.10.10">
    <property type="entry name" value="Winged helix-like DNA-binding domain superfamily/Winged helix DNA-binding domain"/>
    <property type="match status" value="1"/>
</dbReference>
<dbReference type="EMBL" id="BAABJM010000002">
    <property type="protein sequence ID" value="GAA5053414.1"/>
    <property type="molecule type" value="Genomic_DNA"/>
</dbReference>
<dbReference type="InterPro" id="IPR039422">
    <property type="entry name" value="MarR/SlyA-like"/>
</dbReference>
<accession>A0ABP9KB70</accession>
<dbReference type="InterPro" id="IPR000835">
    <property type="entry name" value="HTH_MarR-typ"/>
</dbReference>
<dbReference type="PANTHER" id="PTHR33164:SF43">
    <property type="entry name" value="HTH-TYPE TRANSCRIPTIONAL REPRESSOR YETL"/>
    <property type="match status" value="1"/>
</dbReference>
<keyword evidence="7" id="KW-1185">Reference proteome</keyword>
<keyword evidence="1" id="KW-0805">Transcription regulation</keyword>
<evidence type="ECO:0000256" key="3">
    <source>
        <dbReference type="ARBA" id="ARBA00023163"/>
    </source>
</evidence>
<dbReference type="PANTHER" id="PTHR33164">
    <property type="entry name" value="TRANSCRIPTIONAL REGULATOR, MARR FAMILY"/>
    <property type="match status" value="1"/>
</dbReference>
<dbReference type="PROSITE" id="PS01117">
    <property type="entry name" value="HTH_MARR_1"/>
    <property type="match status" value="1"/>
</dbReference>
<organism evidence="6 7">
    <name type="scientific">Nocardia callitridis</name>
    <dbReference type="NCBI Taxonomy" id="648753"/>
    <lineage>
        <taxon>Bacteria</taxon>
        <taxon>Bacillati</taxon>
        <taxon>Actinomycetota</taxon>
        <taxon>Actinomycetes</taxon>
        <taxon>Mycobacteriales</taxon>
        <taxon>Nocardiaceae</taxon>
        <taxon>Nocardia</taxon>
    </lineage>
</organism>
<dbReference type="SMART" id="SM00347">
    <property type="entry name" value="HTH_MARR"/>
    <property type="match status" value="1"/>
</dbReference>
<evidence type="ECO:0000256" key="1">
    <source>
        <dbReference type="ARBA" id="ARBA00023015"/>
    </source>
</evidence>
<gene>
    <name evidence="6" type="ORF">GCM10023318_27250</name>
</gene>
<dbReference type="PROSITE" id="PS50995">
    <property type="entry name" value="HTH_MARR_2"/>
    <property type="match status" value="1"/>
</dbReference>
<feature type="domain" description="HTH marR-type" evidence="5">
    <location>
        <begin position="6"/>
        <end position="138"/>
    </location>
</feature>
<reference evidence="7" key="1">
    <citation type="journal article" date="2019" name="Int. J. Syst. Evol. Microbiol.">
        <title>The Global Catalogue of Microorganisms (GCM) 10K type strain sequencing project: providing services to taxonomists for standard genome sequencing and annotation.</title>
        <authorList>
            <consortium name="The Broad Institute Genomics Platform"/>
            <consortium name="The Broad Institute Genome Sequencing Center for Infectious Disease"/>
            <person name="Wu L."/>
            <person name="Ma J."/>
        </authorList>
    </citation>
    <scope>NUCLEOTIDE SEQUENCE [LARGE SCALE GENOMIC DNA]</scope>
    <source>
        <strain evidence="7">JCM 18298</strain>
    </source>
</reference>
<dbReference type="PRINTS" id="PR00598">
    <property type="entry name" value="HTHMARR"/>
</dbReference>
<feature type="region of interest" description="Disordered" evidence="4">
    <location>
        <begin position="138"/>
        <end position="165"/>
    </location>
</feature>
<dbReference type="Pfam" id="PF12802">
    <property type="entry name" value="MarR_2"/>
    <property type="match status" value="1"/>
</dbReference>
<keyword evidence="3" id="KW-0804">Transcription</keyword>